<feature type="region of interest" description="Disordered" evidence="1">
    <location>
        <begin position="132"/>
        <end position="158"/>
    </location>
</feature>
<feature type="chain" id="PRO_5034385305" evidence="2">
    <location>
        <begin position="23"/>
        <end position="158"/>
    </location>
</feature>
<dbReference type="AlphaFoldDB" id="A0A8H6I3Z8"/>
<dbReference type="Proteomes" id="UP000521943">
    <property type="component" value="Unassembled WGS sequence"/>
</dbReference>
<dbReference type="EMBL" id="JACGCI010000024">
    <property type="protein sequence ID" value="KAF6756946.1"/>
    <property type="molecule type" value="Genomic_DNA"/>
</dbReference>
<protein>
    <submittedName>
        <fullName evidence="3">Uncharacterized protein</fullName>
    </submittedName>
</protein>
<name>A0A8H6I3Z8_9AGAR</name>
<feature type="signal peptide" evidence="2">
    <location>
        <begin position="1"/>
        <end position="22"/>
    </location>
</feature>
<organism evidence="3 4">
    <name type="scientific">Ephemerocybe angulata</name>
    <dbReference type="NCBI Taxonomy" id="980116"/>
    <lineage>
        <taxon>Eukaryota</taxon>
        <taxon>Fungi</taxon>
        <taxon>Dikarya</taxon>
        <taxon>Basidiomycota</taxon>
        <taxon>Agaricomycotina</taxon>
        <taxon>Agaricomycetes</taxon>
        <taxon>Agaricomycetidae</taxon>
        <taxon>Agaricales</taxon>
        <taxon>Agaricineae</taxon>
        <taxon>Psathyrellaceae</taxon>
        <taxon>Ephemerocybe</taxon>
    </lineage>
</organism>
<evidence type="ECO:0000256" key="1">
    <source>
        <dbReference type="SAM" id="MobiDB-lite"/>
    </source>
</evidence>
<evidence type="ECO:0000313" key="3">
    <source>
        <dbReference type="EMBL" id="KAF6756946.1"/>
    </source>
</evidence>
<proteinExistence type="predicted"/>
<keyword evidence="2" id="KW-0732">Signal</keyword>
<sequence length="158" mass="17498">MAAFFVLLIMAGIVGIVGELRASDNFAAGRMAGNGEPTREGGGKERTDAVRLEESWKLKEASSVHTKILSILDDSPVRTDLAGRWTLEWEEGVIRKERADMRTNASKYPPLPLQSTERVNAIAAAMTPPRVKDKYHKNGRKTEPMNETSWSGGVLFKR</sequence>
<accession>A0A8H6I3Z8</accession>
<reference evidence="3 4" key="1">
    <citation type="submission" date="2020-07" db="EMBL/GenBank/DDBJ databases">
        <title>Comparative genomics of pyrophilous fungi reveals a link between fire events and developmental genes.</title>
        <authorList>
            <consortium name="DOE Joint Genome Institute"/>
            <person name="Steindorff A.S."/>
            <person name="Carver A."/>
            <person name="Calhoun S."/>
            <person name="Stillman K."/>
            <person name="Liu H."/>
            <person name="Lipzen A."/>
            <person name="Pangilinan J."/>
            <person name="Labutti K."/>
            <person name="Bruns T.D."/>
            <person name="Grigoriev I.V."/>
        </authorList>
    </citation>
    <scope>NUCLEOTIDE SEQUENCE [LARGE SCALE GENOMIC DNA]</scope>
    <source>
        <strain evidence="3 4">CBS 144469</strain>
    </source>
</reference>
<comment type="caution">
    <text evidence="3">The sequence shown here is derived from an EMBL/GenBank/DDBJ whole genome shotgun (WGS) entry which is preliminary data.</text>
</comment>
<evidence type="ECO:0000256" key="2">
    <source>
        <dbReference type="SAM" id="SignalP"/>
    </source>
</evidence>
<evidence type="ECO:0000313" key="4">
    <source>
        <dbReference type="Proteomes" id="UP000521943"/>
    </source>
</evidence>
<gene>
    <name evidence="3" type="ORF">DFP72DRAFT_1044664</name>
</gene>
<keyword evidence="4" id="KW-1185">Reference proteome</keyword>